<dbReference type="FunFam" id="1.20.1250.20:FF:000196">
    <property type="entry name" value="MFS toxin efflux pump (AflT)"/>
    <property type="match status" value="1"/>
</dbReference>
<evidence type="ECO:0000313" key="10">
    <source>
        <dbReference type="Proteomes" id="UP001265746"/>
    </source>
</evidence>
<evidence type="ECO:0000256" key="1">
    <source>
        <dbReference type="ARBA" id="ARBA00004141"/>
    </source>
</evidence>
<keyword evidence="10" id="KW-1185">Reference proteome</keyword>
<keyword evidence="3" id="KW-0813">Transport</keyword>
<dbReference type="InterPro" id="IPR011701">
    <property type="entry name" value="MFS"/>
</dbReference>
<evidence type="ECO:0000256" key="5">
    <source>
        <dbReference type="ARBA" id="ARBA00022989"/>
    </source>
</evidence>
<dbReference type="AlphaFoldDB" id="A0AAD9SSI2"/>
<reference evidence="9" key="1">
    <citation type="submission" date="2023-06" db="EMBL/GenBank/DDBJ databases">
        <authorList>
            <person name="Noh H."/>
        </authorList>
    </citation>
    <scope>NUCLEOTIDE SEQUENCE</scope>
    <source>
        <strain evidence="9">DUCC20226</strain>
    </source>
</reference>
<dbReference type="PANTHER" id="PTHR23501">
    <property type="entry name" value="MAJOR FACILITATOR SUPERFAMILY"/>
    <property type="match status" value="1"/>
</dbReference>
<sequence length="581" mass="63000">MVPRYFSYPSIWHGDVGYVRVPLPTYDRRGSRRKVEPTATRATWLSALFADFGEVDLALRDFSDDEDKKDVEELETTSLVRSEHGDEPEWVTGFRLFTLMTATSIVMFLALLDSSIIGTATPVITAQFHSLADMGWYESAYQLASAVCQPLTGQMYASMNKKWVYMMFFAIFEVGSLVCAVSRNSITLIIGRVIAGAGVSGLQNGSLTIVACSTPPHLRGSLNGALVGRFYINLPLGAPVVAILLFMRLPDPESTADGGLRGLLTSFRFLAQTVDYLGLLLIAAFAILLLLPLQWGGNSYAWNSSVIIGMLCGAVVSLAIFIVWERYMGERAMIPFSVIGQTVVWCSCVFFASLLAAIVFRTFYLPIFFQSVQGDSALMSGVKMLPSIVAQISATMASGVLVDRVGYYLPFAIASLVFSAVGTGLVSTFAVDTTTDRWVGYQILLGFGTGLGIQMPILAIQNTLGATDIAVGMSTLIFAQNMITSVLNSVASTVFNSGLRTQIPRYAPSIDPETVIEAGASRIRDVVPASELRHVLMGYVRAVDQVYYITLASFGLSCAVVWGLGWRDIRGNPRGSAMVAI</sequence>
<protein>
    <recommendedName>
        <fullName evidence="8">Major facilitator superfamily (MFS) profile domain-containing protein</fullName>
    </recommendedName>
</protein>
<dbReference type="Gene3D" id="1.20.1250.20">
    <property type="entry name" value="MFS general substrate transporter like domains"/>
    <property type="match status" value="2"/>
</dbReference>
<keyword evidence="5 7" id="KW-1133">Transmembrane helix</keyword>
<feature type="transmembrane region" description="Helical" evidence="7">
    <location>
        <begin position="269"/>
        <end position="293"/>
    </location>
</feature>
<feature type="transmembrane region" description="Helical" evidence="7">
    <location>
        <begin position="230"/>
        <end position="249"/>
    </location>
</feature>
<accession>A0AAD9SSI2</accession>
<evidence type="ECO:0000259" key="8">
    <source>
        <dbReference type="PROSITE" id="PS50850"/>
    </source>
</evidence>
<name>A0AAD9SSI2_PHOAM</name>
<dbReference type="Pfam" id="PF07690">
    <property type="entry name" value="MFS_1"/>
    <property type="match status" value="1"/>
</dbReference>
<dbReference type="PANTHER" id="PTHR23501:SF193">
    <property type="entry name" value="MULTIDRUG TRANSPORTER, PUTATIVE (AFU_ORTHOLOGUE AFUA_8G00940)-RELATED"/>
    <property type="match status" value="1"/>
</dbReference>
<feature type="transmembrane region" description="Helical" evidence="7">
    <location>
        <begin position="546"/>
        <end position="566"/>
    </location>
</feature>
<feature type="transmembrane region" description="Helical" evidence="7">
    <location>
        <begin position="163"/>
        <end position="183"/>
    </location>
</feature>
<organism evidence="9 10">
    <name type="scientific">Phomopsis amygdali</name>
    <name type="common">Fusicoccum amygdali</name>
    <dbReference type="NCBI Taxonomy" id="1214568"/>
    <lineage>
        <taxon>Eukaryota</taxon>
        <taxon>Fungi</taxon>
        <taxon>Dikarya</taxon>
        <taxon>Ascomycota</taxon>
        <taxon>Pezizomycotina</taxon>
        <taxon>Sordariomycetes</taxon>
        <taxon>Sordariomycetidae</taxon>
        <taxon>Diaporthales</taxon>
        <taxon>Diaporthaceae</taxon>
        <taxon>Diaporthe</taxon>
    </lineage>
</organism>
<gene>
    <name evidence="9" type="ORF">N8I77_001864</name>
</gene>
<dbReference type="InterPro" id="IPR020846">
    <property type="entry name" value="MFS_dom"/>
</dbReference>
<dbReference type="InterPro" id="IPR036259">
    <property type="entry name" value="MFS_trans_sf"/>
</dbReference>
<feature type="transmembrane region" description="Helical" evidence="7">
    <location>
        <begin position="189"/>
        <end position="210"/>
    </location>
</feature>
<keyword evidence="4 7" id="KW-0812">Transmembrane</keyword>
<comment type="similarity">
    <text evidence="2">Belongs to the major facilitator superfamily. TCR/Tet family.</text>
</comment>
<evidence type="ECO:0000256" key="3">
    <source>
        <dbReference type="ARBA" id="ARBA00022448"/>
    </source>
</evidence>
<dbReference type="GO" id="GO:0022857">
    <property type="term" value="F:transmembrane transporter activity"/>
    <property type="evidence" value="ECO:0007669"/>
    <property type="project" value="InterPro"/>
</dbReference>
<comment type="caution">
    <text evidence="9">The sequence shown here is derived from an EMBL/GenBank/DDBJ whole genome shotgun (WGS) entry which is preliminary data.</text>
</comment>
<evidence type="ECO:0000256" key="2">
    <source>
        <dbReference type="ARBA" id="ARBA00007520"/>
    </source>
</evidence>
<feature type="transmembrane region" description="Helical" evidence="7">
    <location>
        <begin position="342"/>
        <end position="364"/>
    </location>
</feature>
<dbReference type="PROSITE" id="PS50850">
    <property type="entry name" value="MFS"/>
    <property type="match status" value="1"/>
</dbReference>
<proteinExistence type="inferred from homology"/>
<evidence type="ECO:0000313" key="9">
    <source>
        <dbReference type="EMBL" id="KAK2615088.1"/>
    </source>
</evidence>
<evidence type="ECO:0000256" key="4">
    <source>
        <dbReference type="ARBA" id="ARBA00022692"/>
    </source>
</evidence>
<keyword evidence="6 7" id="KW-0472">Membrane</keyword>
<feature type="transmembrane region" description="Helical" evidence="7">
    <location>
        <begin position="438"/>
        <end position="460"/>
    </location>
</feature>
<feature type="transmembrane region" description="Helical" evidence="7">
    <location>
        <begin position="300"/>
        <end position="322"/>
    </location>
</feature>
<comment type="subcellular location">
    <subcellularLocation>
        <location evidence="1">Membrane</location>
        <topology evidence="1">Multi-pass membrane protein</topology>
    </subcellularLocation>
</comment>
<dbReference type="GO" id="GO:0005886">
    <property type="term" value="C:plasma membrane"/>
    <property type="evidence" value="ECO:0007669"/>
    <property type="project" value="TreeGrafter"/>
</dbReference>
<feature type="domain" description="Major facilitator superfamily (MFS) profile" evidence="8">
    <location>
        <begin position="99"/>
        <end position="581"/>
    </location>
</feature>
<evidence type="ECO:0000256" key="6">
    <source>
        <dbReference type="ARBA" id="ARBA00023136"/>
    </source>
</evidence>
<dbReference type="Proteomes" id="UP001265746">
    <property type="component" value="Unassembled WGS sequence"/>
</dbReference>
<feature type="transmembrane region" description="Helical" evidence="7">
    <location>
        <begin position="408"/>
        <end position="431"/>
    </location>
</feature>
<evidence type="ECO:0000256" key="7">
    <source>
        <dbReference type="SAM" id="Phobius"/>
    </source>
</evidence>
<dbReference type="SUPFAM" id="SSF103473">
    <property type="entry name" value="MFS general substrate transporter"/>
    <property type="match status" value="1"/>
</dbReference>
<dbReference type="EMBL" id="JAUJFL010000001">
    <property type="protein sequence ID" value="KAK2615088.1"/>
    <property type="molecule type" value="Genomic_DNA"/>
</dbReference>